<dbReference type="GO" id="GO:0003700">
    <property type="term" value="F:DNA-binding transcription factor activity"/>
    <property type="evidence" value="ECO:0007669"/>
    <property type="project" value="InterPro"/>
</dbReference>
<evidence type="ECO:0000256" key="1">
    <source>
        <dbReference type="ARBA" id="ARBA00005384"/>
    </source>
</evidence>
<keyword evidence="7" id="KW-0032">Aminotransferase</keyword>
<evidence type="ECO:0000259" key="6">
    <source>
        <dbReference type="PROSITE" id="PS50949"/>
    </source>
</evidence>
<dbReference type="Gene3D" id="1.10.10.10">
    <property type="entry name" value="Winged helix-like DNA-binding domain superfamily/Winged helix DNA-binding domain"/>
    <property type="match status" value="1"/>
</dbReference>
<dbReference type="Pfam" id="PF00155">
    <property type="entry name" value="Aminotran_1_2"/>
    <property type="match status" value="1"/>
</dbReference>
<dbReference type="PROSITE" id="PS50949">
    <property type="entry name" value="HTH_GNTR"/>
    <property type="match status" value="1"/>
</dbReference>
<dbReference type="SMART" id="SM00345">
    <property type="entry name" value="HTH_GNTR"/>
    <property type="match status" value="1"/>
</dbReference>
<evidence type="ECO:0000256" key="5">
    <source>
        <dbReference type="ARBA" id="ARBA00023163"/>
    </source>
</evidence>
<dbReference type="CDD" id="cd00609">
    <property type="entry name" value="AAT_like"/>
    <property type="match status" value="1"/>
</dbReference>
<dbReference type="AlphaFoldDB" id="A0A6A1QZU5"/>
<dbReference type="PANTHER" id="PTHR46577">
    <property type="entry name" value="HTH-TYPE TRANSCRIPTIONAL REGULATORY PROTEIN GABR"/>
    <property type="match status" value="1"/>
</dbReference>
<comment type="caution">
    <text evidence="7">The sequence shown here is derived from an EMBL/GenBank/DDBJ whole genome shotgun (WGS) entry which is preliminary data.</text>
</comment>
<dbReference type="SUPFAM" id="SSF53383">
    <property type="entry name" value="PLP-dependent transferases"/>
    <property type="match status" value="1"/>
</dbReference>
<name>A0A6A1QZU5_9BURK</name>
<dbReference type="CDD" id="cd07377">
    <property type="entry name" value="WHTH_GntR"/>
    <property type="match status" value="1"/>
</dbReference>
<dbReference type="GO" id="GO:0003677">
    <property type="term" value="F:DNA binding"/>
    <property type="evidence" value="ECO:0007669"/>
    <property type="project" value="UniProtKB-KW"/>
</dbReference>
<sequence length="507" mass="56798">MRSVCVDWLLQNGWRDPENENGSRRMLGAHLCQLLRQAISTGAFHPGERLPATRDLMQGLGISRNTVMHAYEQLRMEGYLTSQVGSGTFVARLNPDALLKAPKPQRGSRVPVAQRGNIGWGSAVLSDRAQSILSQASAAELQWGAFMPGVPDVGEFPRAVYARILNRIWRHAQPEMLTYGTNGGAQALKVELADYLRVARGVQCQPEQLLITEGVHQAIDLTVRSLVNSGDAVWMEDPGYWGIANVIQMNSEIDLVGRPLDAEGLTLDLQGRVPKLICVTPSHQYPMGTVMSLARRKALLAYARVQGAWIVEDDYDSEFRFSSRPIPAMQGLEDNSPVIYIGTFSKTLFPGLRVGYMVLPQALVAPMQRMHAELYRQGHVVTQLALAELIRDGHYAKHIRRMRVLYGRRREWLQSLIKRYLSPGFLREPDSQAGLHLVLRLPSYVDDVELVQRLQTQGVLARPLSKYYRSCSRERGLLLGYAAIEESTMQSAFFVLLRVLKTIGIRT</sequence>
<accession>A0A6A1QZU5</accession>
<dbReference type="InterPro" id="IPR036388">
    <property type="entry name" value="WH-like_DNA-bd_sf"/>
</dbReference>
<organism evidence="7">
    <name type="scientific">Comamonas kerstersii</name>
    <dbReference type="NCBI Taxonomy" id="225992"/>
    <lineage>
        <taxon>Bacteria</taxon>
        <taxon>Pseudomonadati</taxon>
        <taxon>Pseudomonadota</taxon>
        <taxon>Betaproteobacteria</taxon>
        <taxon>Burkholderiales</taxon>
        <taxon>Comamonadaceae</taxon>
        <taxon>Comamonas</taxon>
    </lineage>
</organism>
<feature type="domain" description="HTH gntR-type" evidence="6">
    <location>
        <begin position="25"/>
        <end position="93"/>
    </location>
</feature>
<protein>
    <submittedName>
        <fullName evidence="7">PLP-dependent aminotransferase family protein</fullName>
    </submittedName>
</protein>
<evidence type="ECO:0000313" key="7">
    <source>
        <dbReference type="EMBL" id="KAB0585503.1"/>
    </source>
</evidence>
<dbReference type="InterPro" id="IPR036390">
    <property type="entry name" value="WH_DNA-bd_sf"/>
</dbReference>
<dbReference type="InterPro" id="IPR000524">
    <property type="entry name" value="Tscrpt_reg_HTH_GntR"/>
</dbReference>
<comment type="similarity">
    <text evidence="1">In the C-terminal section; belongs to the class-I pyridoxal-phosphate-dependent aminotransferase family.</text>
</comment>
<dbReference type="EMBL" id="VZOT01000013">
    <property type="protein sequence ID" value="KAB0585503.1"/>
    <property type="molecule type" value="Genomic_DNA"/>
</dbReference>
<proteinExistence type="inferred from homology"/>
<keyword evidence="5" id="KW-0804">Transcription</keyword>
<evidence type="ECO:0000256" key="3">
    <source>
        <dbReference type="ARBA" id="ARBA00023015"/>
    </source>
</evidence>
<dbReference type="InterPro" id="IPR051446">
    <property type="entry name" value="HTH_trans_reg/aminotransferase"/>
</dbReference>
<dbReference type="InterPro" id="IPR004839">
    <property type="entry name" value="Aminotransferase_I/II_large"/>
</dbReference>
<dbReference type="RefSeq" id="WP_151045577.1">
    <property type="nucleotide sequence ID" value="NZ_CATYED010000003.1"/>
</dbReference>
<keyword evidence="2" id="KW-0663">Pyridoxal phosphate</keyword>
<keyword evidence="4" id="KW-0238">DNA-binding</keyword>
<keyword evidence="7" id="KW-0808">Transferase</keyword>
<dbReference type="Gene3D" id="3.40.640.10">
    <property type="entry name" value="Type I PLP-dependent aspartate aminotransferase-like (Major domain)"/>
    <property type="match status" value="1"/>
</dbReference>
<keyword evidence="3" id="KW-0805">Transcription regulation</keyword>
<dbReference type="SUPFAM" id="SSF46785">
    <property type="entry name" value="Winged helix' DNA-binding domain"/>
    <property type="match status" value="1"/>
</dbReference>
<dbReference type="InterPro" id="IPR015421">
    <property type="entry name" value="PyrdxlP-dep_Trfase_major"/>
</dbReference>
<dbReference type="Pfam" id="PF00392">
    <property type="entry name" value="GntR"/>
    <property type="match status" value="1"/>
</dbReference>
<reference evidence="7" key="1">
    <citation type="submission" date="2019-09" db="EMBL/GenBank/DDBJ databases">
        <title>Draft genome sequences of 48 bacterial type strains from the CCUG.</title>
        <authorList>
            <person name="Tunovic T."/>
            <person name="Pineiro-Iglesias B."/>
            <person name="Unosson C."/>
            <person name="Inganas E."/>
            <person name="Ohlen M."/>
            <person name="Cardew S."/>
            <person name="Jensie-Markopoulos S."/>
            <person name="Salva-Serra F."/>
            <person name="Jaen-Luchoro D."/>
            <person name="Karlsson R."/>
            <person name="Svensson-Stadler L."/>
            <person name="Chun J."/>
            <person name="Moore E."/>
        </authorList>
    </citation>
    <scope>NUCLEOTIDE SEQUENCE</scope>
    <source>
        <strain evidence="7">CCUG 15333</strain>
    </source>
</reference>
<evidence type="ECO:0000256" key="2">
    <source>
        <dbReference type="ARBA" id="ARBA00022898"/>
    </source>
</evidence>
<dbReference type="GO" id="GO:0008483">
    <property type="term" value="F:transaminase activity"/>
    <property type="evidence" value="ECO:0007669"/>
    <property type="project" value="UniProtKB-KW"/>
</dbReference>
<dbReference type="PANTHER" id="PTHR46577:SF1">
    <property type="entry name" value="HTH-TYPE TRANSCRIPTIONAL REGULATORY PROTEIN GABR"/>
    <property type="match status" value="1"/>
</dbReference>
<dbReference type="PRINTS" id="PR00035">
    <property type="entry name" value="HTHGNTR"/>
</dbReference>
<evidence type="ECO:0000256" key="4">
    <source>
        <dbReference type="ARBA" id="ARBA00023125"/>
    </source>
</evidence>
<dbReference type="GO" id="GO:0030170">
    <property type="term" value="F:pyridoxal phosphate binding"/>
    <property type="evidence" value="ECO:0007669"/>
    <property type="project" value="InterPro"/>
</dbReference>
<gene>
    <name evidence="7" type="ORF">F7P80_13890</name>
</gene>
<dbReference type="InterPro" id="IPR015424">
    <property type="entry name" value="PyrdxlP-dep_Trfase"/>
</dbReference>